<dbReference type="InterPro" id="IPR013783">
    <property type="entry name" value="Ig-like_fold"/>
</dbReference>
<reference evidence="1" key="2">
    <citation type="submission" date="2020-09" db="EMBL/GenBank/DDBJ databases">
        <authorList>
            <person name="Sun Q."/>
            <person name="Kim S."/>
        </authorList>
    </citation>
    <scope>NUCLEOTIDE SEQUENCE</scope>
    <source>
        <strain evidence="1">KCTC 32513</strain>
    </source>
</reference>
<proteinExistence type="predicted"/>
<reference evidence="1" key="1">
    <citation type="journal article" date="2014" name="Int. J. Syst. Evol. Microbiol.">
        <title>Complete genome sequence of Corynebacterium casei LMG S-19264T (=DSM 44701T), isolated from a smear-ripened cheese.</title>
        <authorList>
            <consortium name="US DOE Joint Genome Institute (JGI-PGF)"/>
            <person name="Walter F."/>
            <person name="Albersmeier A."/>
            <person name="Kalinowski J."/>
            <person name="Ruckert C."/>
        </authorList>
    </citation>
    <scope>NUCLEOTIDE SEQUENCE</scope>
    <source>
        <strain evidence="1">KCTC 32513</strain>
    </source>
</reference>
<keyword evidence="2" id="KW-1185">Reference proteome</keyword>
<comment type="caution">
    <text evidence="1">The sequence shown here is derived from an EMBL/GenBank/DDBJ whole genome shotgun (WGS) entry which is preliminary data.</text>
</comment>
<name>A0A8J3CNZ2_9PROT</name>
<protein>
    <submittedName>
        <fullName evidence="1">Uncharacterized protein</fullName>
    </submittedName>
</protein>
<evidence type="ECO:0000313" key="1">
    <source>
        <dbReference type="EMBL" id="GHA88894.1"/>
    </source>
</evidence>
<dbReference type="EMBL" id="BMZH01000003">
    <property type="protein sequence ID" value="GHA88894.1"/>
    <property type="molecule type" value="Genomic_DNA"/>
</dbReference>
<evidence type="ECO:0000313" key="2">
    <source>
        <dbReference type="Proteomes" id="UP000634004"/>
    </source>
</evidence>
<sequence>MPPTPPPANITISGIATFDRVPLNTTNGSGLNYNATRQDPIRGAIVELVNNSGTILESATTTATGAYSFTVATGTSVRVRVKAQLLHTGGSSDIDLSVVDNTNSNTLYALQGSLAAASTTTATRNLNAGSGWGGTSYTGARSAAPFALLDTLYDATQAFVAVDANIDFPTLNIFWSPQNRSASGDVTQGEIGTSSFTRIGGVPTILILGDADADTDEYDESVITHEFGHYFERAFSRAGSIGGSHSLNNRLDMRVAFSEGFGNALAGFIDNPRYRDSFGNDQSSDFGFELEANTYAQPGWYSEGSIQSVLYDIMDANSDGADVVSGGLGPVYRTLISTDYANTNTATSIFTFDTALKTEGSLQAASLDALLTAQNIIGRGADGAGETNDGNIPSALPVYKTLSIGGAAVEVCSVDDAGEYNKLGNRAFLTLNVPATQSVTLTADAVDGAGTSDPDIYIYQRDTRIATAISPVNNTETHSRNYGAGDYIIVVFDDANASVDGTGIDKCFNVQAQ</sequence>
<organism evidence="1 2">
    <name type="scientific">Algimonas arctica</name>
    <dbReference type="NCBI Taxonomy" id="1479486"/>
    <lineage>
        <taxon>Bacteria</taxon>
        <taxon>Pseudomonadati</taxon>
        <taxon>Pseudomonadota</taxon>
        <taxon>Alphaproteobacteria</taxon>
        <taxon>Maricaulales</taxon>
        <taxon>Robiginitomaculaceae</taxon>
        <taxon>Algimonas</taxon>
    </lineage>
</organism>
<dbReference type="Proteomes" id="UP000634004">
    <property type="component" value="Unassembled WGS sequence"/>
</dbReference>
<dbReference type="AlphaFoldDB" id="A0A8J3CNZ2"/>
<dbReference type="Gene3D" id="2.60.40.10">
    <property type="entry name" value="Immunoglobulins"/>
    <property type="match status" value="1"/>
</dbReference>
<gene>
    <name evidence="1" type="ORF">GCM10009069_09920</name>
</gene>
<accession>A0A8J3CNZ2</accession>